<proteinExistence type="predicted"/>
<dbReference type="InterPro" id="IPR007055">
    <property type="entry name" value="BON_dom"/>
</dbReference>
<gene>
    <name evidence="3" type="ORF">U0042_08260</name>
</gene>
<evidence type="ECO:0000313" key="3">
    <source>
        <dbReference type="EMBL" id="WQD79661.1"/>
    </source>
</evidence>
<dbReference type="RefSeq" id="WP_114810528.1">
    <property type="nucleotide sequence ID" value="NZ_CP139965.1"/>
</dbReference>
<dbReference type="EMBL" id="CP139965">
    <property type="protein sequence ID" value="WQD79661.1"/>
    <property type="molecule type" value="Genomic_DNA"/>
</dbReference>
<organism evidence="3 4">
    <name type="scientific">Paraburkholderia kururiensis</name>
    <dbReference type="NCBI Taxonomy" id="984307"/>
    <lineage>
        <taxon>Bacteria</taxon>
        <taxon>Pseudomonadati</taxon>
        <taxon>Pseudomonadota</taxon>
        <taxon>Betaproteobacteria</taxon>
        <taxon>Burkholderiales</taxon>
        <taxon>Burkholderiaceae</taxon>
        <taxon>Paraburkholderia</taxon>
    </lineage>
</organism>
<dbReference type="PANTHER" id="PTHR34606">
    <property type="entry name" value="BON DOMAIN-CONTAINING PROTEIN"/>
    <property type="match status" value="1"/>
</dbReference>
<protein>
    <submittedName>
        <fullName evidence="3">BON domain-containing protein</fullName>
    </submittedName>
</protein>
<dbReference type="PROSITE" id="PS51257">
    <property type="entry name" value="PROKAR_LIPOPROTEIN"/>
    <property type="match status" value="1"/>
</dbReference>
<dbReference type="Pfam" id="PF04972">
    <property type="entry name" value="BON"/>
    <property type="match status" value="1"/>
</dbReference>
<name>A0ABZ0WQP9_9BURK</name>
<dbReference type="PANTHER" id="PTHR34606:SF15">
    <property type="entry name" value="BON DOMAIN-CONTAINING PROTEIN"/>
    <property type="match status" value="1"/>
</dbReference>
<dbReference type="SMART" id="SM00749">
    <property type="entry name" value="BON"/>
    <property type="match status" value="1"/>
</dbReference>
<dbReference type="InterPro" id="IPR051686">
    <property type="entry name" value="Lipoprotein_DolP"/>
</dbReference>
<keyword evidence="4" id="KW-1185">Reference proteome</keyword>
<dbReference type="Proteomes" id="UP001325479">
    <property type="component" value="Chromosome"/>
</dbReference>
<evidence type="ECO:0000256" key="1">
    <source>
        <dbReference type="SAM" id="SignalP"/>
    </source>
</evidence>
<reference evidence="3 4" key="1">
    <citation type="submission" date="2023-12" db="EMBL/GenBank/DDBJ databases">
        <title>Genome sequencing and assembly of bacterial species from a model synthetic community.</title>
        <authorList>
            <person name="Hogle S.L."/>
        </authorList>
    </citation>
    <scope>NUCLEOTIDE SEQUENCE [LARGE SCALE GENOMIC DNA]</scope>
    <source>
        <strain evidence="3 4">HAMBI 2494</strain>
    </source>
</reference>
<evidence type="ECO:0000259" key="2">
    <source>
        <dbReference type="PROSITE" id="PS50914"/>
    </source>
</evidence>
<feature type="domain" description="BON" evidence="2">
    <location>
        <begin position="48"/>
        <end position="115"/>
    </location>
</feature>
<dbReference type="Gene3D" id="3.30.1340.30">
    <property type="match status" value="1"/>
</dbReference>
<dbReference type="InterPro" id="IPR014004">
    <property type="entry name" value="Transpt-assoc_nodulatn_dom_bac"/>
</dbReference>
<evidence type="ECO:0000313" key="4">
    <source>
        <dbReference type="Proteomes" id="UP001325479"/>
    </source>
</evidence>
<sequence length="117" mass="11952">MKIAPVIRSACVIACAASAACALFAMNVSAQESSAPPAGSETMGQRLDDATITTKVKATLISKNVKSTHIHVKTRNGVVWLTGTVPTSGDRTAAAEAAQGLSGVKVVKNELKVSATD</sequence>
<feature type="signal peptide" evidence="1">
    <location>
        <begin position="1"/>
        <end position="30"/>
    </location>
</feature>
<feature type="chain" id="PRO_5045112654" evidence="1">
    <location>
        <begin position="31"/>
        <end position="117"/>
    </location>
</feature>
<accession>A0ABZ0WQP9</accession>
<keyword evidence="1" id="KW-0732">Signal</keyword>
<dbReference type="PROSITE" id="PS50914">
    <property type="entry name" value="BON"/>
    <property type="match status" value="1"/>
</dbReference>